<dbReference type="Proteomes" id="UP000244896">
    <property type="component" value="Chromosome"/>
</dbReference>
<dbReference type="EMBL" id="CP023004">
    <property type="protein sequence ID" value="AWI10057.1"/>
    <property type="molecule type" value="Genomic_DNA"/>
</dbReference>
<reference evidence="1 2" key="1">
    <citation type="journal article" date="2018" name="Syst. Appl. Microbiol.">
        <title>Ereboglobus luteus gen. nov. sp. nov. from cockroach guts, and new insights into the oxygen relationship of the genera Opitutus and Didymococcus (Verrucomicrobia: Opitutaceae).</title>
        <authorList>
            <person name="Tegtmeier D."/>
            <person name="Belitz A."/>
            <person name="Radek R."/>
            <person name="Heimerl T."/>
            <person name="Brune A."/>
        </authorList>
    </citation>
    <scope>NUCLEOTIDE SEQUENCE [LARGE SCALE GENOMIC DNA]</scope>
    <source>
        <strain evidence="1 2">Ho45</strain>
    </source>
</reference>
<organism evidence="1 2">
    <name type="scientific">Ereboglobus luteus</name>
    <dbReference type="NCBI Taxonomy" id="1796921"/>
    <lineage>
        <taxon>Bacteria</taxon>
        <taxon>Pseudomonadati</taxon>
        <taxon>Verrucomicrobiota</taxon>
        <taxon>Opitutia</taxon>
        <taxon>Opitutales</taxon>
        <taxon>Opitutaceae</taxon>
        <taxon>Ereboglobus</taxon>
    </lineage>
</organism>
<dbReference type="AlphaFoldDB" id="A0A2U8E5C5"/>
<dbReference type="KEGG" id="elut:CKA38_13035"/>
<name>A0A2U8E5C5_9BACT</name>
<sequence length="211" mass="22772">MLPSNHVFVPIDAASAGQPLRVCVVVNKNPPASTTAPASPFVLLRSTLDARVYLGAVLDATGQHREWLEIWIQTIAPLAAAEFKTIAGNDPLTNAMLDARWDVMTRTFIEADPAACIQTGGEQQHPRPAYIDLDALAPWHPAAPENQPYTLATDDAELLAAGLPAFSSTTTRHWRATAPDGKPQFIPAPLTSEQLNTHSAKLQALPKNYIP</sequence>
<evidence type="ECO:0000313" key="1">
    <source>
        <dbReference type="EMBL" id="AWI10057.1"/>
    </source>
</evidence>
<dbReference type="RefSeq" id="WP_108825872.1">
    <property type="nucleotide sequence ID" value="NZ_CP023004.1"/>
</dbReference>
<accession>A0A2U8E5C5</accession>
<proteinExistence type="predicted"/>
<evidence type="ECO:0000313" key="2">
    <source>
        <dbReference type="Proteomes" id="UP000244896"/>
    </source>
</evidence>
<protein>
    <submittedName>
        <fullName evidence="1">Uncharacterized protein</fullName>
    </submittedName>
</protein>
<gene>
    <name evidence="1" type="ORF">CKA38_13035</name>
</gene>
<keyword evidence="2" id="KW-1185">Reference proteome</keyword>